<proteinExistence type="predicted"/>
<name>A0A9X2BNJ5_9FLAO</name>
<dbReference type="EMBL" id="JALNUB010000001">
    <property type="protein sequence ID" value="MCK8140351.1"/>
    <property type="molecule type" value="Genomic_DNA"/>
</dbReference>
<organism evidence="2 3">
    <name type="scientific">Flavobacterium pygoscelis</name>
    <dbReference type="NCBI Taxonomy" id="2893176"/>
    <lineage>
        <taxon>Bacteria</taxon>
        <taxon>Pseudomonadati</taxon>
        <taxon>Bacteroidota</taxon>
        <taxon>Flavobacteriia</taxon>
        <taxon>Flavobacteriales</taxon>
        <taxon>Flavobacteriaceae</taxon>
        <taxon>Flavobacterium</taxon>
    </lineage>
</organism>
<keyword evidence="1" id="KW-0472">Membrane</keyword>
<dbReference type="Proteomes" id="UP001139260">
    <property type="component" value="Unassembled WGS sequence"/>
</dbReference>
<feature type="transmembrane region" description="Helical" evidence="1">
    <location>
        <begin position="12"/>
        <end position="34"/>
    </location>
</feature>
<feature type="transmembrane region" description="Helical" evidence="1">
    <location>
        <begin position="40"/>
        <end position="57"/>
    </location>
</feature>
<accession>A0A9X2BNJ5</accession>
<protein>
    <submittedName>
        <fullName evidence="2">Uncharacterized protein</fullName>
    </submittedName>
</protein>
<sequence length="64" mass="7360">MKPQSITSKENLVSSFFIFLTSMGLSFSLVNHFILQKANFSLLIIMSCLFVISVASWQRKKWSK</sequence>
<keyword evidence="3" id="KW-1185">Reference proteome</keyword>
<dbReference type="RefSeq" id="WP_188049141.1">
    <property type="nucleotide sequence ID" value="NZ_JALNUB010000001.1"/>
</dbReference>
<keyword evidence="1" id="KW-1133">Transmembrane helix</keyword>
<gene>
    <name evidence="2" type="ORF">MW871_00450</name>
</gene>
<dbReference type="AlphaFoldDB" id="A0A9X2BNJ5"/>
<keyword evidence="1" id="KW-0812">Transmembrane</keyword>
<evidence type="ECO:0000256" key="1">
    <source>
        <dbReference type="SAM" id="Phobius"/>
    </source>
</evidence>
<reference evidence="2" key="1">
    <citation type="submission" date="2022-04" db="EMBL/GenBank/DDBJ databases">
        <title>Flavobacterium pygoscelis sp. nov. isolated from Chinstrap chick (Pygoscelis antarcticus).</title>
        <authorList>
            <person name="Irgang R."/>
            <person name="Poblete-Morales M."/>
            <person name="Avendano-Herrera R."/>
        </authorList>
    </citation>
    <scope>NUCLEOTIDE SEQUENCE</scope>
    <source>
        <strain evidence="2">I-SCBP12n</strain>
    </source>
</reference>
<evidence type="ECO:0000313" key="3">
    <source>
        <dbReference type="Proteomes" id="UP001139260"/>
    </source>
</evidence>
<comment type="caution">
    <text evidence="2">The sequence shown here is derived from an EMBL/GenBank/DDBJ whole genome shotgun (WGS) entry which is preliminary data.</text>
</comment>
<evidence type="ECO:0000313" key="2">
    <source>
        <dbReference type="EMBL" id="MCK8140351.1"/>
    </source>
</evidence>